<organism evidence="2 3">
    <name type="scientific">Lecanosticta acicola</name>
    <dbReference type="NCBI Taxonomy" id="111012"/>
    <lineage>
        <taxon>Eukaryota</taxon>
        <taxon>Fungi</taxon>
        <taxon>Dikarya</taxon>
        <taxon>Ascomycota</taxon>
        <taxon>Pezizomycotina</taxon>
        <taxon>Dothideomycetes</taxon>
        <taxon>Dothideomycetidae</taxon>
        <taxon>Mycosphaerellales</taxon>
        <taxon>Mycosphaerellaceae</taxon>
        <taxon>Lecanosticta</taxon>
    </lineage>
</organism>
<sequence length="132" mass="14633">MGSGLLSSEVAPLLQRVHNEQGHFSFKIVQDKLRSKVYWPFIASDIRVSGLHLEAQDDKIINLVNTVTALFETTLRGNKTAPTHQDDQEPMACAAAIIMDCKALELTCLFQKGDWASITSYIDTIAGRDIAR</sequence>
<gene>
    <name evidence="2" type="ORF">LECACI_7A008055</name>
</gene>
<feature type="domain" description="Integrase zinc-binding" evidence="1">
    <location>
        <begin position="9"/>
        <end position="47"/>
    </location>
</feature>
<evidence type="ECO:0000313" key="2">
    <source>
        <dbReference type="EMBL" id="CAK4032897.1"/>
    </source>
</evidence>
<name>A0AAI8Z5Q2_9PEZI</name>
<evidence type="ECO:0000313" key="3">
    <source>
        <dbReference type="Proteomes" id="UP001296104"/>
    </source>
</evidence>
<dbReference type="Proteomes" id="UP001296104">
    <property type="component" value="Unassembled WGS sequence"/>
</dbReference>
<dbReference type="EMBL" id="CAVMBE010000073">
    <property type="protein sequence ID" value="CAK4032897.1"/>
    <property type="molecule type" value="Genomic_DNA"/>
</dbReference>
<dbReference type="AlphaFoldDB" id="A0AAI8Z5Q2"/>
<dbReference type="Pfam" id="PF17921">
    <property type="entry name" value="Integrase_H2C2"/>
    <property type="match status" value="1"/>
</dbReference>
<accession>A0AAI8Z5Q2</accession>
<keyword evidence="3" id="KW-1185">Reference proteome</keyword>
<protein>
    <recommendedName>
        <fullName evidence="1">Integrase zinc-binding domain-containing protein</fullName>
    </recommendedName>
</protein>
<dbReference type="InterPro" id="IPR041588">
    <property type="entry name" value="Integrase_H2C2"/>
</dbReference>
<proteinExistence type="predicted"/>
<evidence type="ECO:0000259" key="1">
    <source>
        <dbReference type="Pfam" id="PF17921"/>
    </source>
</evidence>
<reference evidence="2" key="1">
    <citation type="submission" date="2023-11" db="EMBL/GenBank/DDBJ databases">
        <authorList>
            <person name="Alioto T."/>
            <person name="Alioto T."/>
            <person name="Gomez Garrido J."/>
        </authorList>
    </citation>
    <scope>NUCLEOTIDE SEQUENCE</scope>
</reference>
<comment type="caution">
    <text evidence="2">The sequence shown here is derived from an EMBL/GenBank/DDBJ whole genome shotgun (WGS) entry which is preliminary data.</text>
</comment>